<sequence>MTSPAAGGGGSRSSQEGRETLGRIPPTRGGAGGSAPRSCLHERASLHIPACHSRCPPTHLTFCRCSLCTCPDSSDSFCKKMGERREEEVMRGVPPVTVTADRK</sequence>
<gene>
    <name evidence="2" type="ORF">AAFF_G00049480</name>
</gene>
<evidence type="ECO:0000313" key="3">
    <source>
        <dbReference type="Proteomes" id="UP001221898"/>
    </source>
</evidence>
<name>A0AAD7S1E6_9TELE</name>
<keyword evidence="3" id="KW-1185">Reference proteome</keyword>
<comment type="caution">
    <text evidence="2">The sequence shown here is derived from an EMBL/GenBank/DDBJ whole genome shotgun (WGS) entry which is preliminary data.</text>
</comment>
<reference evidence="2" key="1">
    <citation type="journal article" date="2023" name="Science">
        <title>Genome structures resolve the early diversification of teleost fishes.</title>
        <authorList>
            <person name="Parey E."/>
            <person name="Louis A."/>
            <person name="Montfort J."/>
            <person name="Bouchez O."/>
            <person name="Roques C."/>
            <person name="Iampietro C."/>
            <person name="Lluch J."/>
            <person name="Castinel A."/>
            <person name="Donnadieu C."/>
            <person name="Desvignes T."/>
            <person name="Floi Bucao C."/>
            <person name="Jouanno E."/>
            <person name="Wen M."/>
            <person name="Mejri S."/>
            <person name="Dirks R."/>
            <person name="Jansen H."/>
            <person name="Henkel C."/>
            <person name="Chen W.J."/>
            <person name="Zahm M."/>
            <person name="Cabau C."/>
            <person name="Klopp C."/>
            <person name="Thompson A.W."/>
            <person name="Robinson-Rechavi M."/>
            <person name="Braasch I."/>
            <person name="Lecointre G."/>
            <person name="Bobe J."/>
            <person name="Postlethwait J.H."/>
            <person name="Berthelot C."/>
            <person name="Roest Crollius H."/>
            <person name="Guiguen Y."/>
        </authorList>
    </citation>
    <scope>NUCLEOTIDE SEQUENCE</scope>
    <source>
        <strain evidence="2">NC1722</strain>
    </source>
</reference>
<evidence type="ECO:0000256" key="1">
    <source>
        <dbReference type="SAM" id="MobiDB-lite"/>
    </source>
</evidence>
<feature type="compositionally biased region" description="Gly residues" evidence="1">
    <location>
        <begin position="1"/>
        <end position="11"/>
    </location>
</feature>
<evidence type="ECO:0000313" key="2">
    <source>
        <dbReference type="EMBL" id="KAJ8394143.1"/>
    </source>
</evidence>
<dbReference type="AlphaFoldDB" id="A0AAD7S1E6"/>
<dbReference type="Proteomes" id="UP001221898">
    <property type="component" value="Unassembled WGS sequence"/>
</dbReference>
<protein>
    <submittedName>
        <fullName evidence="2">Uncharacterized protein</fullName>
    </submittedName>
</protein>
<feature type="region of interest" description="Disordered" evidence="1">
    <location>
        <begin position="1"/>
        <end position="38"/>
    </location>
</feature>
<accession>A0AAD7S1E6</accession>
<proteinExistence type="predicted"/>
<dbReference type="EMBL" id="JAINUG010000129">
    <property type="protein sequence ID" value="KAJ8394143.1"/>
    <property type="molecule type" value="Genomic_DNA"/>
</dbReference>
<organism evidence="2 3">
    <name type="scientific">Aldrovandia affinis</name>
    <dbReference type="NCBI Taxonomy" id="143900"/>
    <lineage>
        <taxon>Eukaryota</taxon>
        <taxon>Metazoa</taxon>
        <taxon>Chordata</taxon>
        <taxon>Craniata</taxon>
        <taxon>Vertebrata</taxon>
        <taxon>Euteleostomi</taxon>
        <taxon>Actinopterygii</taxon>
        <taxon>Neopterygii</taxon>
        <taxon>Teleostei</taxon>
        <taxon>Notacanthiformes</taxon>
        <taxon>Halosauridae</taxon>
        <taxon>Aldrovandia</taxon>
    </lineage>
</organism>